<gene>
    <name evidence="1" type="ORF">PV09_04026</name>
</gene>
<dbReference type="Proteomes" id="UP000053259">
    <property type="component" value="Unassembled WGS sequence"/>
</dbReference>
<dbReference type="AlphaFoldDB" id="A0A0D2B0E3"/>
<dbReference type="EMBL" id="KN847539">
    <property type="protein sequence ID" value="KIW04844.1"/>
    <property type="molecule type" value="Genomic_DNA"/>
</dbReference>
<accession>A0A0D2B0E3</accession>
<dbReference type="OrthoDB" id="62952at2759"/>
<dbReference type="RefSeq" id="XP_016214713.1">
    <property type="nucleotide sequence ID" value="XM_016357309.1"/>
</dbReference>
<dbReference type="PANTHER" id="PTHR42085:SF8">
    <property type="entry name" value="F-BOX DOMAIN-CONTAINING PROTEIN"/>
    <property type="match status" value="1"/>
</dbReference>
<dbReference type="HOGENOM" id="CLU_750459_0_0_1"/>
<dbReference type="InterPro" id="IPR038883">
    <property type="entry name" value="AN11006-like"/>
</dbReference>
<organism evidence="1 2">
    <name type="scientific">Verruconis gallopava</name>
    <dbReference type="NCBI Taxonomy" id="253628"/>
    <lineage>
        <taxon>Eukaryota</taxon>
        <taxon>Fungi</taxon>
        <taxon>Dikarya</taxon>
        <taxon>Ascomycota</taxon>
        <taxon>Pezizomycotina</taxon>
        <taxon>Dothideomycetes</taxon>
        <taxon>Pleosporomycetidae</taxon>
        <taxon>Venturiales</taxon>
        <taxon>Sympoventuriaceae</taxon>
        <taxon>Verruconis</taxon>
    </lineage>
</organism>
<name>A0A0D2B0E3_9PEZI</name>
<sequence length="409" mass="47527">MMAHYTMLLEIPREVRDQILFHVFFDATGAEAIEAVTINNRCRQVVTAYPKEHGCESLPKHLRSGHAPAQGFDVSVLRTCRQLQHEGEEVLYSNLKFDLWAYRYDYDARRKLLEKIGPANQARLRHLRISGLNLADVFDSHMPLCEWRYLTKFIATNCPLLQSLELQVSADEPFDAEHPWSTTTLSGPWIQALLQIKGIKELRFSVESKQRPDDVMFEVSSQSSSPDDDLCDHFRDTTAWLKKKMTEDRDEAASEESSSPAAPFDFTSLPQKIQKLIIRHAVLPEDKVIHTCLPLQITANSSNILSFLLSCRSVSLLTEEVIYQEALFSCCNSRFKHRFKEFLRRRSPRQRQLMRQFFCAELDPWADRSFFSFRRTKFPNLVDWNERGGFRWWSSHHPCFSVCQNALES</sequence>
<dbReference type="InParanoid" id="A0A0D2B0E3"/>
<dbReference type="VEuPathDB" id="FungiDB:PV09_04026"/>
<dbReference type="GeneID" id="27311999"/>
<proteinExistence type="predicted"/>
<evidence type="ECO:0000313" key="2">
    <source>
        <dbReference type="Proteomes" id="UP000053259"/>
    </source>
</evidence>
<reference evidence="1 2" key="1">
    <citation type="submission" date="2015-01" db="EMBL/GenBank/DDBJ databases">
        <title>The Genome Sequence of Ochroconis gallopava CBS43764.</title>
        <authorList>
            <consortium name="The Broad Institute Genomics Platform"/>
            <person name="Cuomo C."/>
            <person name="de Hoog S."/>
            <person name="Gorbushina A."/>
            <person name="Stielow B."/>
            <person name="Teixiera M."/>
            <person name="Abouelleil A."/>
            <person name="Chapman S.B."/>
            <person name="Priest M."/>
            <person name="Young S.K."/>
            <person name="Wortman J."/>
            <person name="Nusbaum C."/>
            <person name="Birren B."/>
        </authorList>
    </citation>
    <scope>NUCLEOTIDE SEQUENCE [LARGE SCALE GENOMIC DNA]</scope>
    <source>
        <strain evidence="1 2">CBS 43764</strain>
    </source>
</reference>
<keyword evidence="2" id="KW-1185">Reference proteome</keyword>
<dbReference type="PANTHER" id="PTHR42085">
    <property type="entry name" value="F-BOX DOMAIN-CONTAINING PROTEIN"/>
    <property type="match status" value="1"/>
</dbReference>
<protein>
    <submittedName>
        <fullName evidence="1">Uncharacterized protein</fullName>
    </submittedName>
</protein>
<evidence type="ECO:0000313" key="1">
    <source>
        <dbReference type="EMBL" id="KIW04844.1"/>
    </source>
</evidence>